<evidence type="ECO:0000313" key="2">
    <source>
        <dbReference type="EMBL" id="OGG53002.1"/>
    </source>
</evidence>
<dbReference type="InterPro" id="IPR045865">
    <property type="entry name" value="ACT-like_dom_sf"/>
</dbReference>
<name>A0A1F6CVV6_9BACT</name>
<reference evidence="2 3" key="1">
    <citation type="journal article" date="2016" name="Nat. Commun.">
        <title>Thousands of microbial genomes shed light on interconnected biogeochemical processes in an aquifer system.</title>
        <authorList>
            <person name="Anantharaman K."/>
            <person name="Brown C.T."/>
            <person name="Hug L.A."/>
            <person name="Sharon I."/>
            <person name="Castelle C.J."/>
            <person name="Probst A.J."/>
            <person name="Thomas B.C."/>
            <person name="Singh A."/>
            <person name="Wilkins M.J."/>
            <person name="Karaoz U."/>
            <person name="Brodie E.L."/>
            <person name="Williams K.H."/>
            <person name="Hubbard S.S."/>
            <person name="Banfield J.F."/>
        </authorList>
    </citation>
    <scope>NUCLEOTIDE SEQUENCE [LARGE SCALE GENOMIC DNA]</scope>
</reference>
<proteinExistence type="predicted"/>
<accession>A0A1F6CVV6</accession>
<dbReference type="AlphaFoldDB" id="A0A1F6CVV6"/>
<dbReference type="Pfam" id="PF22629">
    <property type="entry name" value="ACT_AHAS_ss"/>
    <property type="match status" value="1"/>
</dbReference>
<evidence type="ECO:0000259" key="1">
    <source>
        <dbReference type="PROSITE" id="PS51671"/>
    </source>
</evidence>
<organism evidence="2 3">
    <name type="scientific">Candidatus Kaiserbacteria bacterium RIFCSPHIGHO2_01_FULL_53_29</name>
    <dbReference type="NCBI Taxonomy" id="1798480"/>
    <lineage>
        <taxon>Bacteria</taxon>
        <taxon>Candidatus Kaiseribacteriota</taxon>
    </lineage>
</organism>
<gene>
    <name evidence="2" type="ORF">A2851_02990</name>
</gene>
<feature type="domain" description="ACT" evidence="1">
    <location>
        <begin position="4"/>
        <end position="79"/>
    </location>
</feature>
<protein>
    <recommendedName>
        <fullName evidence="1">ACT domain-containing protein</fullName>
    </recommendedName>
</protein>
<dbReference type="Proteomes" id="UP000176863">
    <property type="component" value="Unassembled WGS sequence"/>
</dbReference>
<dbReference type="InterPro" id="IPR054480">
    <property type="entry name" value="AHAS_small-like_ACT"/>
</dbReference>
<dbReference type="InterPro" id="IPR002912">
    <property type="entry name" value="ACT_dom"/>
</dbReference>
<dbReference type="SUPFAM" id="SSF55021">
    <property type="entry name" value="ACT-like"/>
    <property type="match status" value="1"/>
</dbReference>
<sequence>MKYTITIESENAPGTLYRIAGTMLRKKINIEELHVKEVDSKRHLSRFTITIFLEPDLMAKLIKQIERIIEVVHAEYRAVDK</sequence>
<dbReference type="EMBL" id="MFKT01000020">
    <property type="protein sequence ID" value="OGG53002.1"/>
    <property type="molecule type" value="Genomic_DNA"/>
</dbReference>
<dbReference type="Gene3D" id="3.30.70.260">
    <property type="match status" value="1"/>
</dbReference>
<evidence type="ECO:0000313" key="3">
    <source>
        <dbReference type="Proteomes" id="UP000176863"/>
    </source>
</evidence>
<comment type="caution">
    <text evidence="2">The sequence shown here is derived from an EMBL/GenBank/DDBJ whole genome shotgun (WGS) entry which is preliminary data.</text>
</comment>
<dbReference type="PROSITE" id="PS51671">
    <property type="entry name" value="ACT"/>
    <property type="match status" value="1"/>
</dbReference>
<dbReference type="STRING" id="1798480.A2851_02990"/>